<dbReference type="KEGG" id="cli:Clim_0925"/>
<dbReference type="GO" id="GO:0004803">
    <property type="term" value="F:transposase activity"/>
    <property type="evidence" value="ECO:0007669"/>
    <property type="project" value="InterPro"/>
</dbReference>
<dbReference type="PANTHER" id="PTHR34322:SF2">
    <property type="entry name" value="TRANSPOSASE IS200-LIKE DOMAIN-CONTAINING PROTEIN"/>
    <property type="match status" value="1"/>
</dbReference>
<evidence type="ECO:0000259" key="1">
    <source>
        <dbReference type="SMART" id="SM01321"/>
    </source>
</evidence>
<dbReference type="Gene3D" id="3.30.70.1290">
    <property type="entry name" value="Transposase IS200-like"/>
    <property type="match status" value="1"/>
</dbReference>
<dbReference type="GO" id="GO:0006313">
    <property type="term" value="P:DNA transposition"/>
    <property type="evidence" value="ECO:0007669"/>
    <property type="project" value="InterPro"/>
</dbReference>
<dbReference type="Pfam" id="PF01797">
    <property type="entry name" value="Y1_Tnp"/>
    <property type="match status" value="1"/>
</dbReference>
<dbReference type="STRING" id="290315.Clim_0925"/>
<dbReference type="HOGENOM" id="CLU_068226_0_1_10"/>
<proteinExistence type="predicted"/>
<feature type="domain" description="Transposase IS200-like" evidence="1">
    <location>
        <begin position="19"/>
        <end position="133"/>
    </location>
</feature>
<accession>B3EIR3</accession>
<dbReference type="EMBL" id="CP001097">
    <property type="protein sequence ID" value="ACD90004.1"/>
    <property type="molecule type" value="Genomic_DNA"/>
</dbReference>
<organism evidence="2 3">
    <name type="scientific">Chlorobium limicola (strain DSM 245 / NBRC 103803 / 6330)</name>
    <dbReference type="NCBI Taxonomy" id="290315"/>
    <lineage>
        <taxon>Bacteria</taxon>
        <taxon>Pseudomonadati</taxon>
        <taxon>Chlorobiota</taxon>
        <taxon>Chlorobiia</taxon>
        <taxon>Chlorobiales</taxon>
        <taxon>Chlorobiaceae</taxon>
        <taxon>Chlorobium/Pelodictyon group</taxon>
        <taxon>Chlorobium</taxon>
    </lineage>
</organism>
<sequence length="336" mass="38015">MVHNIKQEETMPRGARLDAPGTLHHVMVRGTEGMAIVQDDEDREGFVGRLGMVVAATGTSMYAWALMSNHAHMLLRSGPSGLSTFMRKFLTGYASFYNRRHKRHGHLFQNRYKSIVCEEEPYFLRLVSYIHLNPLRAGLVRSMEELDGYRWSGHAVVLNRIRHDWQNREAVLGYFGKRESSAMQAYREFVATESGLGRQPELTGGGLIRSIGGWSEVKSLRKRSEKQFSDERILGSGEFVKEILKEAEDGVKERLPAVSLECEAQERLQRLCEEKGVAVKVMHAGSRTRQCSAIRRQLAEEFVEELGMSYAGAARILGISASGVNQILMRDRKKLQ</sequence>
<dbReference type="SUPFAM" id="SSF143422">
    <property type="entry name" value="Transposase IS200-like"/>
    <property type="match status" value="1"/>
</dbReference>
<dbReference type="PANTHER" id="PTHR34322">
    <property type="entry name" value="TRANSPOSASE, Y1_TNP DOMAIN-CONTAINING"/>
    <property type="match status" value="1"/>
</dbReference>
<dbReference type="Proteomes" id="UP000008841">
    <property type="component" value="Chromosome"/>
</dbReference>
<evidence type="ECO:0000313" key="2">
    <source>
        <dbReference type="EMBL" id="ACD90004.1"/>
    </source>
</evidence>
<reference evidence="2 3" key="1">
    <citation type="submission" date="2008-05" db="EMBL/GenBank/DDBJ databases">
        <title>Complete sequence of Chlorobium limicola DSM 245.</title>
        <authorList>
            <consortium name="US DOE Joint Genome Institute"/>
            <person name="Lucas S."/>
            <person name="Copeland A."/>
            <person name="Lapidus A."/>
            <person name="Glavina del Rio T."/>
            <person name="Dalin E."/>
            <person name="Tice H."/>
            <person name="Bruce D."/>
            <person name="Goodwin L."/>
            <person name="Pitluck S."/>
            <person name="Schmutz J."/>
            <person name="Larimer F."/>
            <person name="Land M."/>
            <person name="Hauser L."/>
            <person name="Kyrpides N."/>
            <person name="Ovchinnikova G."/>
            <person name="Zhao F."/>
            <person name="Li T."/>
            <person name="Liu Z."/>
            <person name="Overmann J."/>
            <person name="Bryant D.A."/>
            <person name="Richardson P."/>
        </authorList>
    </citation>
    <scope>NUCLEOTIDE SEQUENCE [LARGE SCALE GENOMIC DNA]</scope>
    <source>
        <strain evidence="3">DSM 245 / NBRC 103803 / 6330</strain>
    </source>
</reference>
<dbReference type="InterPro" id="IPR002686">
    <property type="entry name" value="Transposase_17"/>
</dbReference>
<dbReference type="AlphaFoldDB" id="B3EIR3"/>
<gene>
    <name evidence="2" type="ordered locus">Clim_0925</name>
</gene>
<dbReference type="SMART" id="SM01321">
    <property type="entry name" value="Y1_Tnp"/>
    <property type="match status" value="1"/>
</dbReference>
<name>B3EIR3_CHLL2</name>
<protein>
    <recommendedName>
        <fullName evidence="1">Transposase IS200-like domain-containing protein</fullName>
    </recommendedName>
</protein>
<dbReference type="GO" id="GO:0003677">
    <property type="term" value="F:DNA binding"/>
    <property type="evidence" value="ECO:0007669"/>
    <property type="project" value="InterPro"/>
</dbReference>
<dbReference type="InterPro" id="IPR036515">
    <property type="entry name" value="Transposase_17_sf"/>
</dbReference>
<evidence type="ECO:0000313" key="3">
    <source>
        <dbReference type="Proteomes" id="UP000008841"/>
    </source>
</evidence>
<dbReference type="eggNOG" id="COG1943">
    <property type="taxonomic scope" value="Bacteria"/>
</dbReference>